<dbReference type="AlphaFoldDB" id="A0A832GMG3"/>
<dbReference type="Pfam" id="PF04468">
    <property type="entry name" value="PSP1"/>
    <property type="match status" value="1"/>
</dbReference>
<evidence type="ECO:0000259" key="1">
    <source>
        <dbReference type="PROSITE" id="PS51411"/>
    </source>
</evidence>
<protein>
    <submittedName>
        <fullName evidence="2">Stage 0 sporulation protein</fullName>
    </submittedName>
</protein>
<organism evidence="2">
    <name type="scientific">Caldimicrobium thiodismutans</name>
    <dbReference type="NCBI Taxonomy" id="1653476"/>
    <lineage>
        <taxon>Bacteria</taxon>
        <taxon>Pseudomonadati</taxon>
        <taxon>Thermodesulfobacteriota</taxon>
        <taxon>Thermodesulfobacteria</taxon>
        <taxon>Thermodesulfobacteriales</taxon>
        <taxon>Thermodesulfobacteriaceae</taxon>
        <taxon>Caldimicrobium</taxon>
    </lineage>
</organism>
<dbReference type="InterPro" id="IPR047767">
    <property type="entry name" value="PSP1-like"/>
</dbReference>
<gene>
    <name evidence="2" type="ORF">ENT73_07300</name>
</gene>
<comment type="caution">
    <text evidence="2">The sequence shown here is derived from an EMBL/GenBank/DDBJ whole genome shotgun (WGS) entry which is preliminary data.</text>
</comment>
<sequence>MEEKETFIAFGLLKPNRPDILLKLSKPVSRGSYVFVELPEGRKEVYQIKDYCFRLPYEPKEMPVVLRKANPKEIDAYKKKLELENKAKELCKKFAQELNLEMKLVDVECYFDRSKIIFYYTAEGRIDFRELVKQLARALRMRIEMRQIGVRNETALLGGIGICGKEFCCAQFLKTFEALSIKMAKDQGLILDPNKISGPCGRLLCCLAYEEKNYAEFLSGLPKVGSKLSIGDNTFRVVKYNFFQKSVTLEASSGEIFTIPVSELKNYIISEEEPIEEGGEP</sequence>
<dbReference type="PANTHER" id="PTHR43830">
    <property type="entry name" value="PROTEIN PSP1"/>
    <property type="match status" value="1"/>
</dbReference>
<reference evidence="2" key="1">
    <citation type="journal article" date="2020" name="mSystems">
        <title>Genome- and Community-Level Interaction Insights into Carbon Utilization and Element Cycling Functions of Hydrothermarchaeota in Hydrothermal Sediment.</title>
        <authorList>
            <person name="Zhou Z."/>
            <person name="Liu Y."/>
            <person name="Xu W."/>
            <person name="Pan J."/>
            <person name="Luo Z.H."/>
            <person name="Li M."/>
        </authorList>
    </citation>
    <scope>NUCLEOTIDE SEQUENCE [LARGE SCALE GENOMIC DNA]</scope>
    <source>
        <strain evidence="2">SpSt-605</strain>
    </source>
</reference>
<dbReference type="NCBIfam" id="NF041131">
    <property type="entry name" value="RicT_YaaT_fam"/>
    <property type="match status" value="1"/>
</dbReference>
<dbReference type="GO" id="GO:0005737">
    <property type="term" value="C:cytoplasm"/>
    <property type="evidence" value="ECO:0007669"/>
    <property type="project" value="TreeGrafter"/>
</dbReference>
<proteinExistence type="predicted"/>
<name>A0A832GMG3_9BACT</name>
<dbReference type="EMBL" id="DSZU01000134">
    <property type="protein sequence ID" value="HGV55863.1"/>
    <property type="molecule type" value="Genomic_DNA"/>
</dbReference>
<dbReference type="PANTHER" id="PTHR43830:SF3">
    <property type="entry name" value="PROTEIN PSP1"/>
    <property type="match status" value="1"/>
</dbReference>
<dbReference type="PROSITE" id="PS51411">
    <property type="entry name" value="PSP1_C"/>
    <property type="match status" value="1"/>
</dbReference>
<dbReference type="InterPro" id="IPR007557">
    <property type="entry name" value="PSP1_C"/>
</dbReference>
<evidence type="ECO:0000313" key="2">
    <source>
        <dbReference type="EMBL" id="HGV55863.1"/>
    </source>
</evidence>
<accession>A0A832GMG3</accession>
<feature type="domain" description="PSP1 C-terminal" evidence="1">
    <location>
        <begin position="63"/>
        <end position="148"/>
    </location>
</feature>